<dbReference type="Proteomes" id="UP000095283">
    <property type="component" value="Unplaced"/>
</dbReference>
<evidence type="ECO:0000256" key="1">
    <source>
        <dbReference type="SAM" id="Phobius"/>
    </source>
</evidence>
<keyword evidence="2" id="KW-1185">Reference proteome</keyword>
<keyword evidence="1" id="KW-0472">Membrane</keyword>
<evidence type="ECO:0000313" key="3">
    <source>
        <dbReference type="WBParaSite" id="Hba_04798"/>
    </source>
</evidence>
<organism evidence="2 3">
    <name type="scientific">Heterorhabditis bacteriophora</name>
    <name type="common">Entomopathogenic nematode worm</name>
    <dbReference type="NCBI Taxonomy" id="37862"/>
    <lineage>
        <taxon>Eukaryota</taxon>
        <taxon>Metazoa</taxon>
        <taxon>Ecdysozoa</taxon>
        <taxon>Nematoda</taxon>
        <taxon>Chromadorea</taxon>
        <taxon>Rhabditida</taxon>
        <taxon>Rhabditina</taxon>
        <taxon>Rhabditomorpha</taxon>
        <taxon>Strongyloidea</taxon>
        <taxon>Heterorhabditidae</taxon>
        <taxon>Heterorhabditis</taxon>
    </lineage>
</organism>
<keyword evidence="1" id="KW-1133">Transmembrane helix</keyword>
<reference evidence="3" key="1">
    <citation type="submission" date="2016-11" db="UniProtKB">
        <authorList>
            <consortium name="WormBaseParasite"/>
        </authorList>
    </citation>
    <scope>IDENTIFICATION</scope>
</reference>
<accession>A0A1I7WIJ6</accession>
<evidence type="ECO:0000313" key="2">
    <source>
        <dbReference type="Proteomes" id="UP000095283"/>
    </source>
</evidence>
<keyword evidence="1" id="KW-0812">Transmembrane</keyword>
<proteinExistence type="predicted"/>
<feature type="transmembrane region" description="Helical" evidence="1">
    <location>
        <begin position="21"/>
        <end position="41"/>
    </location>
</feature>
<name>A0A1I7WIJ6_HETBA</name>
<dbReference type="AlphaFoldDB" id="A0A1I7WIJ6"/>
<protein>
    <submittedName>
        <fullName evidence="3">Uncharacterized protein</fullName>
    </submittedName>
</protein>
<dbReference type="WBParaSite" id="Hba_04798">
    <property type="protein sequence ID" value="Hba_04798"/>
    <property type="gene ID" value="Hba_04798"/>
</dbReference>
<sequence>MQKYQSYYFILTDSPRHLDKFAIKLILALILQLISQTFTYIELQSLYCF</sequence>